<keyword evidence="2" id="KW-0614">Plasmid</keyword>
<name>Q8KW85_9RHOB</name>
<reference evidence="2" key="1">
    <citation type="journal article" date="2003" name="Plasmid">
        <title>Nucleotide sequence based characterizations of two cryptic plasmids from the marine bacterium Ruegeria isolate PR1b.</title>
        <authorList>
            <person name="Zhong Z."/>
            <person name="Caspi R."/>
            <person name="Helinski D."/>
            <person name="Knauf V."/>
            <person name="Sykes S."/>
            <person name="O'Byrne C."/>
            <person name="Shea T.P."/>
            <person name="Wilkinson J.E."/>
            <person name="DeLoughery C."/>
            <person name="Toukdarian A."/>
        </authorList>
    </citation>
    <scope>NUCLEOTIDE SEQUENCE</scope>
    <source>
        <strain evidence="2">PR1b</strain>
        <plasmid evidence="2">pSD25</plasmid>
    </source>
</reference>
<evidence type="ECO:0000256" key="1">
    <source>
        <dbReference type="SAM" id="MobiDB-lite"/>
    </source>
</evidence>
<sequence>MTARYGSRKAWCGPRIFEAGRSIDAAALRAAMEEAFGASDTSGSWVWKDAYEAAEVAQIQMLSRYGALMQRQAASPQAFLTMIERLAGLAPSHTRRTEDSVRLQQFSTRLAADERLSPLVMTEGAKVPPVRSDPVWIRGAMGQRVGAECSSPGQQCAPNQKIPLPLRVTASVHSSREQFSGPGHILRCAPILMDAARSPPLLVSPHPNRVRSIRGTKQCPIRQTSKRKPA</sequence>
<feature type="region of interest" description="Disordered" evidence="1">
    <location>
        <begin position="204"/>
        <end position="230"/>
    </location>
</feature>
<geneLocation type="plasmid" evidence="2">
    <name>pSD25</name>
</geneLocation>
<dbReference type="EMBL" id="AF416331">
    <property type="protein sequence ID" value="AAN05178.1"/>
    <property type="molecule type" value="Genomic_DNA"/>
</dbReference>
<protein>
    <submittedName>
        <fullName evidence="2">RC105</fullName>
    </submittedName>
</protein>
<dbReference type="AlphaFoldDB" id="Q8KW85"/>
<organism evidence="2">
    <name type="scientific">Ruegeria sp. PR1b</name>
    <dbReference type="NCBI Taxonomy" id="185588"/>
    <lineage>
        <taxon>Bacteria</taxon>
        <taxon>Pseudomonadati</taxon>
        <taxon>Pseudomonadota</taxon>
        <taxon>Alphaproteobacteria</taxon>
        <taxon>Rhodobacterales</taxon>
        <taxon>Roseobacteraceae</taxon>
        <taxon>Ruegeria</taxon>
    </lineage>
</organism>
<proteinExistence type="predicted"/>
<evidence type="ECO:0000313" key="2">
    <source>
        <dbReference type="EMBL" id="AAN05178.1"/>
    </source>
</evidence>
<accession>Q8KW85</accession>